<accession>A0A0A9GGF1</accession>
<dbReference type="EMBL" id="GBRH01173736">
    <property type="protein sequence ID" value="JAE24160.1"/>
    <property type="molecule type" value="Transcribed_RNA"/>
</dbReference>
<proteinExistence type="predicted"/>
<sequence>MQWMCFELLQPTNVIKHLKRSLRVSKMQLLRFVFALEWKNLY</sequence>
<reference evidence="1" key="2">
    <citation type="journal article" date="2015" name="Data Brief">
        <title>Shoot transcriptome of the giant reed, Arundo donax.</title>
        <authorList>
            <person name="Barrero R.A."/>
            <person name="Guerrero F.D."/>
            <person name="Moolhuijzen P."/>
            <person name="Goolsby J.A."/>
            <person name="Tidwell J."/>
            <person name="Bellgard S.E."/>
            <person name="Bellgard M.I."/>
        </authorList>
    </citation>
    <scope>NUCLEOTIDE SEQUENCE</scope>
    <source>
        <tissue evidence="1">Shoot tissue taken approximately 20 cm above the soil surface</tissue>
    </source>
</reference>
<name>A0A0A9GGF1_ARUDO</name>
<dbReference type="AlphaFoldDB" id="A0A0A9GGF1"/>
<reference evidence="1" key="1">
    <citation type="submission" date="2014-09" db="EMBL/GenBank/DDBJ databases">
        <authorList>
            <person name="Magalhaes I.L.F."/>
            <person name="Oliveira U."/>
            <person name="Santos F.R."/>
            <person name="Vidigal T.H.D.A."/>
            <person name="Brescovit A.D."/>
            <person name="Santos A.J."/>
        </authorList>
    </citation>
    <scope>NUCLEOTIDE SEQUENCE</scope>
    <source>
        <tissue evidence="1">Shoot tissue taken approximately 20 cm above the soil surface</tissue>
    </source>
</reference>
<evidence type="ECO:0000313" key="1">
    <source>
        <dbReference type="EMBL" id="JAE24160.1"/>
    </source>
</evidence>
<organism evidence="1">
    <name type="scientific">Arundo donax</name>
    <name type="common">Giant reed</name>
    <name type="synonym">Donax arundinaceus</name>
    <dbReference type="NCBI Taxonomy" id="35708"/>
    <lineage>
        <taxon>Eukaryota</taxon>
        <taxon>Viridiplantae</taxon>
        <taxon>Streptophyta</taxon>
        <taxon>Embryophyta</taxon>
        <taxon>Tracheophyta</taxon>
        <taxon>Spermatophyta</taxon>
        <taxon>Magnoliopsida</taxon>
        <taxon>Liliopsida</taxon>
        <taxon>Poales</taxon>
        <taxon>Poaceae</taxon>
        <taxon>PACMAD clade</taxon>
        <taxon>Arundinoideae</taxon>
        <taxon>Arundineae</taxon>
        <taxon>Arundo</taxon>
    </lineage>
</organism>
<protein>
    <submittedName>
        <fullName evidence="1">Uncharacterized protein</fullName>
    </submittedName>
</protein>